<sequence length="244" mass="26561">MDTYAHSIVRSPDFQKPIPNRVLWRSKTVRPTEGTFLAGGYEIFFRETIPPQEVIYKGTILLIHGQSFSSSTWLENSTMQIFSAAGYRCLAFDMPGCGKTGGPTVSDSKKAEIIPLAMHALELETVIIIGHSMAGQYIVPLLGTSRITCVVAVALSNTNVMPTTPESISTSVLVIWGESDTSLGPSAASSLSRLPNSKLLRIPSAGHACYLSNPVAFQSACLNFFETMESFANPSFFLYKCFET</sequence>
<dbReference type="SUPFAM" id="SSF53474">
    <property type="entry name" value="alpha/beta-Hydrolases"/>
    <property type="match status" value="1"/>
</dbReference>
<protein>
    <submittedName>
        <fullName evidence="5">AB hydrolase-1 domain-containing protein</fullName>
    </submittedName>
</protein>
<dbReference type="PANTHER" id="PTHR46197:SF3">
    <property type="entry name" value="AB HYDROLASE-1 DOMAIN-CONTAINING PROTEIN"/>
    <property type="match status" value="1"/>
</dbReference>
<dbReference type="Gene3D" id="3.40.50.1820">
    <property type="entry name" value="alpha/beta hydrolase"/>
    <property type="match status" value="1"/>
</dbReference>
<reference evidence="5" key="1">
    <citation type="submission" date="2016-11" db="UniProtKB">
        <authorList>
            <consortium name="WormBaseParasite"/>
        </authorList>
    </citation>
    <scope>IDENTIFICATION</scope>
    <source>
        <strain evidence="5">pt0022</strain>
    </source>
</reference>
<dbReference type="Pfam" id="PF12697">
    <property type="entry name" value="Abhydrolase_6"/>
    <property type="match status" value="1"/>
</dbReference>
<evidence type="ECO:0000313" key="5">
    <source>
        <dbReference type="WBParaSite" id="maker-PairedContig_1267-snap-gene-0.8-mRNA-1"/>
    </source>
</evidence>
<dbReference type="InterPro" id="IPR029058">
    <property type="entry name" value="AB_hydrolase_fold"/>
</dbReference>
<name>A0A1I8ECH4_WUCBA</name>
<dbReference type="PANTHER" id="PTHR46197">
    <property type="entry name" value="PROTEIN ABHD14B-LIKE"/>
    <property type="match status" value="1"/>
</dbReference>
<dbReference type="InterPro" id="IPR000073">
    <property type="entry name" value="AB_hydrolase_1"/>
</dbReference>
<accession>A0A1I8ECH4</accession>
<evidence type="ECO:0000256" key="2">
    <source>
        <dbReference type="ARBA" id="ARBA00022490"/>
    </source>
</evidence>
<proteinExistence type="inferred from homology"/>
<dbReference type="STRING" id="6293.A0A1I8ECH4"/>
<dbReference type="AlphaFoldDB" id="A0A1I8ECH4"/>
<feature type="domain" description="AB hydrolase-1" evidence="4">
    <location>
        <begin position="60"/>
        <end position="152"/>
    </location>
</feature>
<dbReference type="WBParaSite" id="maker-PairedContig_1267-snap-gene-0.8-mRNA-1">
    <property type="protein sequence ID" value="maker-PairedContig_1267-snap-gene-0.8-mRNA-1"/>
    <property type="gene ID" value="maker-PairedContig_1267-snap-gene-0.8"/>
</dbReference>
<evidence type="ECO:0000256" key="3">
    <source>
        <dbReference type="ARBA" id="ARBA00037942"/>
    </source>
</evidence>
<organism evidence="5">
    <name type="scientific">Wuchereria bancrofti</name>
    <dbReference type="NCBI Taxonomy" id="6293"/>
    <lineage>
        <taxon>Eukaryota</taxon>
        <taxon>Metazoa</taxon>
        <taxon>Ecdysozoa</taxon>
        <taxon>Nematoda</taxon>
        <taxon>Chromadorea</taxon>
        <taxon>Rhabditida</taxon>
        <taxon>Spirurina</taxon>
        <taxon>Spiruromorpha</taxon>
        <taxon>Filarioidea</taxon>
        <taxon>Onchocercidae</taxon>
        <taxon>Wuchereria</taxon>
    </lineage>
</organism>
<evidence type="ECO:0000259" key="4">
    <source>
        <dbReference type="Pfam" id="PF12697"/>
    </source>
</evidence>
<dbReference type="GO" id="GO:0005737">
    <property type="term" value="C:cytoplasm"/>
    <property type="evidence" value="ECO:0007669"/>
    <property type="project" value="UniProtKB-SubCell"/>
</dbReference>
<keyword evidence="2" id="KW-0963">Cytoplasm</keyword>
<evidence type="ECO:0000256" key="1">
    <source>
        <dbReference type="ARBA" id="ARBA00004496"/>
    </source>
</evidence>
<comment type="subcellular location">
    <subcellularLocation>
        <location evidence="1">Cytoplasm</location>
    </subcellularLocation>
</comment>
<comment type="similarity">
    <text evidence="3">Belongs to the AB hydrolase superfamily. ABHD14 family.</text>
</comment>